<dbReference type="PANTHER" id="PTHR11070">
    <property type="entry name" value="UVRD / RECB / PCRA DNA HELICASE FAMILY MEMBER"/>
    <property type="match status" value="1"/>
</dbReference>
<keyword evidence="6 11" id="KW-0067">ATP-binding</keyword>
<dbReference type="Pfam" id="PF00580">
    <property type="entry name" value="UvrD-helicase"/>
    <property type="match status" value="1"/>
</dbReference>
<evidence type="ECO:0000256" key="10">
    <source>
        <dbReference type="ARBA" id="ARBA00048988"/>
    </source>
</evidence>
<dbReference type="HAMAP" id="MF_01920">
    <property type="entry name" value="Helicase_Rep"/>
    <property type="match status" value="1"/>
</dbReference>
<keyword evidence="5 11" id="KW-0347">Helicase</keyword>
<accession>A0A9Q6LPT4</accession>
<evidence type="ECO:0000256" key="7">
    <source>
        <dbReference type="ARBA" id="ARBA00023125"/>
    </source>
</evidence>
<dbReference type="SUPFAM" id="SSF52540">
    <property type="entry name" value="P-loop containing nucleoside triphosphate hydrolases"/>
    <property type="match status" value="1"/>
</dbReference>
<evidence type="ECO:0000313" key="14">
    <source>
        <dbReference type="Proteomes" id="UP000422232"/>
    </source>
</evidence>
<dbReference type="GO" id="GO:0016787">
    <property type="term" value="F:hydrolase activity"/>
    <property type="evidence" value="ECO:0007669"/>
    <property type="project" value="UniProtKB-UniRule"/>
</dbReference>
<organism evidence="13 14">
    <name type="scientific">Piscirickettsia salmonis</name>
    <dbReference type="NCBI Taxonomy" id="1238"/>
    <lineage>
        <taxon>Bacteria</taxon>
        <taxon>Pseudomonadati</taxon>
        <taxon>Pseudomonadota</taxon>
        <taxon>Gammaproteobacteria</taxon>
        <taxon>Thiotrichales</taxon>
        <taxon>Piscirickettsiaceae</taxon>
        <taxon>Piscirickettsia</taxon>
    </lineage>
</organism>
<keyword evidence="14" id="KW-1185">Reference proteome</keyword>
<dbReference type="GO" id="GO:0005524">
    <property type="term" value="F:ATP binding"/>
    <property type="evidence" value="ECO:0007669"/>
    <property type="project" value="UniProtKB-UniRule"/>
</dbReference>
<evidence type="ECO:0000256" key="12">
    <source>
        <dbReference type="SAM" id="MobiDB-lite"/>
    </source>
</evidence>
<dbReference type="InterPro" id="IPR027417">
    <property type="entry name" value="P-loop_NTPase"/>
</dbReference>
<evidence type="ECO:0000256" key="2">
    <source>
        <dbReference type="ARBA" id="ARBA00022705"/>
    </source>
</evidence>
<comment type="subunit">
    <text evidence="11">Homodimer.</text>
</comment>
<dbReference type="CDD" id="cd18807">
    <property type="entry name" value="SF1_C_UvrD"/>
    <property type="match status" value="1"/>
</dbReference>
<dbReference type="InterPro" id="IPR013986">
    <property type="entry name" value="DExx_box_DNA_helicase_dom_sf"/>
</dbReference>
<dbReference type="CDD" id="cd17932">
    <property type="entry name" value="DEXQc_UvrD"/>
    <property type="match status" value="1"/>
</dbReference>
<dbReference type="Gene3D" id="1.10.10.160">
    <property type="match status" value="1"/>
</dbReference>
<keyword evidence="7 11" id="KW-0238">DNA-binding</keyword>
<dbReference type="GO" id="GO:0006260">
    <property type="term" value="P:DNA replication"/>
    <property type="evidence" value="ECO:0007669"/>
    <property type="project" value="UniProtKB-UniRule"/>
</dbReference>
<keyword evidence="3 11" id="KW-0547">Nucleotide-binding</keyword>
<dbReference type="InterPro" id="IPR014017">
    <property type="entry name" value="DNA_helicase_UvrD-like_C"/>
</dbReference>
<dbReference type="PROSITE" id="PS51198">
    <property type="entry name" value="UVRD_HELICASE_ATP_BIND"/>
    <property type="match status" value="1"/>
</dbReference>
<dbReference type="InterPro" id="IPR014016">
    <property type="entry name" value="UvrD-like_ATP-bd"/>
</dbReference>
<keyword evidence="4 11" id="KW-0378">Hydrolase</keyword>
<comment type="catalytic activity">
    <reaction evidence="9 11">
        <text>Couples ATP hydrolysis with the unwinding of duplex DNA by translocating in the 3'-5' direction.</text>
        <dbReference type="EC" id="5.6.2.4"/>
    </reaction>
</comment>
<comment type="catalytic activity">
    <reaction evidence="10 11">
        <text>ATP + H2O = ADP + phosphate + H(+)</text>
        <dbReference type="Rhea" id="RHEA:13065"/>
        <dbReference type="ChEBI" id="CHEBI:15377"/>
        <dbReference type="ChEBI" id="CHEBI:15378"/>
        <dbReference type="ChEBI" id="CHEBI:30616"/>
        <dbReference type="ChEBI" id="CHEBI:43474"/>
        <dbReference type="ChEBI" id="CHEBI:456216"/>
        <dbReference type="EC" id="5.6.2.4"/>
    </reaction>
</comment>
<reference evidence="13 14" key="1">
    <citation type="submission" date="2019-04" db="EMBL/GenBank/DDBJ databases">
        <title>Complete genome sequencing of Piscirickettsia salmonis strain Psal-009.</title>
        <authorList>
            <person name="Schober I."/>
            <person name="Bunk B."/>
            <person name="Sproer C."/>
            <person name="Carril G.P."/>
            <person name="Riedel T."/>
            <person name="Flores-Herrera P.A."/>
            <person name="Nourdin-Galindo G."/>
            <person name="Marshall S.H."/>
            <person name="Overmann J."/>
        </authorList>
    </citation>
    <scope>NUCLEOTIDE SEQUENCE [LARGE SCALE GENOMIC DNA]</scope>
    <source>
        <strain evidence="13 14">Psal-009</strain>
    </source>
</reference>
<feature type="binding site" evidence="11">
    <location>
        <position position="278"/>
    </location>
    <ligand>
        <name>ATP</name>
        <dbReference type="ChEBI" id="CHEBI:30616"/>
    </ligand>
</feature>
<evidence type="ECO:0000256" key="8">
    <source>
        <dbReference type="ARBA" id="ARBA00023235"/>
    </source>
</evidence>
<feature type="compositionally biased region" description="Basic and acidic residues" evidence="12">
    <location>
        <begin position="639"/>
        <end position="657"/>
    </location>
</feature>
<evidence type="ECO:0000256" key="6">
    <source>
        <dbReference type="ARBA" id="ARBA00022840"/>
    </source>
</evidence>
<dbReference type="InterPro" id="IPR000212">
    <property type="entry name" value="DNA_helicase_UvrD/REP"/>
</dbReference>
<dbReference type="Gene3D" id="3.40.50.300">
    <property type="entry name" value="P-loop containing nucleotide triphosphate hydrolases"/>
    <property type="match status" value="2"/>
</dbReference>
<evidence type="ECO:0000256" key="1">
    <source>
        <dbReference type="ARBA" id="ARBA00009922"/>
    </source>
</evidence>
<gene>
    <name evidence="11 13" type="primary">rep</name>
    <name evidence="13" type="ORF">Psal009_00133</name>
</gene>
<sequence>MRLNDEQRAAVHYRQGPLLVLAGAGSGKTRVITQKIVHLVQDCGLAAKRIIAVTFTNKAAREMKQRISQNLSRQDMRGLTVSTFHNLGLTIIKREARALGFKPGVSIFDAADSLSLLKELSEQELTLSKEALERVQTRISNWKNDLILADQALHHAVDEFEQKAALLYQEYQRCLKAYNAVDFDDLILSPVQLLKNQPDILEKWQHKVGYMLVDEYQDTNMSQYLLIKLLVGQSGQLTVVGDDDQSIYTWRGARPENLAELQQDFPHLRVIKLEQNYRSFGRILKCANTLIANNSHLFDKKLWSALGFGDPLKVIYASDEENEAERVVAEILSHKFKQGARYADYAILYRGNHQSRMFEQMLRKQRVPYRLTGGTSFFSRTEIKDIMAYLRLLVNPDDDNAFLRVINVPRREIGPTTVRGLGEYAAKREVSLMDACYEMGVIDVLPAAALEKLTVFTRFISEIAERAKNRPIETIREMLHAIDYDLWLMDTASSPKSGEKRVENARELVAWLERMVASNETEEVSLQELVSKMMLIDMLDRQQEEGSEDEVQLMTLHAAKGLEFPYVFLVGMEEELLPHRTSIDEDNIEEERRLAYVGITRAQRALYFTVVMERRRQGEKVATTPSRFLAELPADDLEHEGRPCDSTPEQRRQKGSEKLAMLKEMLAAS</sequence>
<name>A0A9Q6LPT4_PISSA</name>
<evidence type="ECO:0000256" key="5">
    <source>
        <dbReference type="ARBA" id="ARBA00022806"/>
    </source>
</evidence>
<dbReference type="GO" id="GO:0043138">
    <property type="term" value="F:3'-5' DNA helicase activity"/>
    <property type="evidence" value="ECO:0007669"/>
    <property type="project" value="UniProtKB-UniRule"/>
</dbReference>
<dbReference type="GO" id="GO:0000725">
    <property type="term" value="P:recombinational repair"/>
    <property type="evidence" value="ECO:0007669"/>
    <property type="project" value="TreeGrafter"/>
</dbReference>
<keyword evidence="2 11" id="KW-0235">DNA replication</keyword>
<dbReference type="InterPro" id="IPR005752">
    <property type="entry name" value="Helicase_Rep"/>
</dbReference>
<protein>
    <recommendedName>
        <fullName evidence="11">ATP-dependent DNA helicase Rep</fullName>
        <ecNumber evidence="11">5.6.2.4</ecNumber>
    </recommendedName>
    <alternativeName>
        <fullName evidence="11">DNA 3'-5' helicase Rep</fullName>
    </alternativeName>
</protein>
<dbReference type="Gene3D" id="1.10.486.10">
    <property type="entry name" value="PCRA, domain 4"/>
    <property type="match status" value="1"/>
</dbReference>
<dbReference type="GO" id="GO:0005829">
    <property type="term" value="C:cytosol"/>
    <property type="evidence" value="ECO:0007669"/>
    <property type="project" value="TreeGrafter"/>
</dbReference>
<dbReference type="NCBIfam" id="TIGR01074">
    <property type="entry name" value="rep"/>
    <property type="match status" value="1"/>
</dbReference>
<dbReference type="Pfam" id="PF13361">
    <property type="entry name" value="UvrD_C"/>
    <property type="match status" value="1"/>
</dbReference>
<dbReference type="AlphaFoldDB" id="A0A9Q6LPT4"/>
<dbReference type="GO" id="GO:0003697">
    <property type="term" value="F:single-stranded DNA binding"/>
    <property type="evidence" value="ECO:0007669"/>
    <property type="project" value="UniProtKB-UniRule"/>
</dbReference>
<dbReference type="RefSeq" id="WP_016211694.1">
    <property type="nucleotide sequence ID" value="NZ_CP012413.1"/>
</dbReference>
<comment type="similarity">
    <text evidence="1 11">Belongs to the helicase family. UvrD subfamily.</text>
</comment>
<dbReference type="EC" id="5.6.2.4" evidence="11"/>
<proteinExistence type="inferred from homology"/>
<comment type="function">
    <text evidence="11">Rep helicase is a single-stranded DNA-dependent ATPase involved in DNA replication; it can initiate unwinding at a nick in the DNA. It binds to the single-stranded DNA and acts in a progressive fashion along the DNA in the 3' to 5' direction.</text>
</comment>
<evidence type="ECO:0000256" key="11">
    <source>
        <dbReference type="HAMAP-Rule" id="MF_01920"/>
    </source>
</evidence>
<dbReference type="PANTHER" id="PTHR11070:SF64">
    <property type="entry name" value="ATP-DEPENDENT DNA HELICASE REP"/>
    <property type="match status" value="1"/>
</dbReference>
<dbReference type="PROSITE" id="PS51217">
    <property type="entry name" value="UVRD_HELICASE_CTER"/>
    <property type="match status" value="1"/>
</dbReference>
<dbReference type="Proteomes" id="UP000422232">
    <property type="component" value="Chromosome"/>
</dbReference>
<keyword evidence="8 11" id="KW-0413">Isomerase</keyword>
<evidence type="ECO:0000256" key="4">
    <source>
        <dbReference type="ARBA" id="ARBA00022801"/>
    </source>
</evidence>
<evidence type="ECO:0000313" key="13">
    <source>
        <dbReference type="EMBL" id="QGO04275.1"/>
    </source>
</evidence>
<evidence type="ECO:0000256" key="3">
    <source>
        <dbReference type="ARBA" id="ARBA00022741"/>
    </source>
</evidence>
<feature type="region of interest" description="Disordered" evidence="12">
    <location>
        <begin position="633"/>
        <end position="657"/>
    </location>
</feature>
<dbReference type="EMBL" id="CP038908">
    <property type="protein sequence ID" value="QGO04275.1"/>
    <property type="molecule type" value="Genomic_DNA"/>
</dbReference>
<evidence type="ECO:0000256" key="9">
    <source>
        <dbReference type="ARBA" id="ARBA00034617"/>
    </source>
</evidence>
<dbReference type="GeneID" id="66739332"/>